<reference evidence="3" key="1">
    <citation type="journal article" date="2019" name="Int. J. Syst. Evol. Microbiol.">
        <title>The Global Catalogue of Microorganisms (GCM) 10K type strain sequencing project: providing services to taxonomists for standard genome sequencing and annotation.</title>
        <authorList>
            <consortium name="The Broad Institute Genomics Platform"/>
            <consortium name="The Broad Institute Genome Sequencing Center for Infectious Disease"/>
            <person name="Wu L."/>
            <person name="Ma J."/>
        </authorList>
    </citation>
    <scope>NUCLEOTIDE SEQUENCE [LARGE SCALE GENOMIC DNA]</scope>
    <source>
        <strain evidence="3">CGMCC 1.16305</strain>
    </source>
</reference>
<gene>
    <name evidence="2" type="ORF">ACFQRG_02590</name>
</gene>
<dbReference type="InterPro" id="IPR046348">
    <property type="entry name" value="SIS_dom_sf"/>
</dbReference>
<sequence>MLKIFTTQLVGVFNDVQKQNETEIEDSARLLAQAVISDGKIAVHGLGSWQSVAIEAVEGDNRLPKAQYLYDESGKIKDLDATDAVIIAANDINQQEAIFLAEELKSKGCTVIAIFEKDYENYSDSVDIAVITTENRPLVPLNDDKKIGRPSIMAALYGYFAIYLTTIDMLDEQNLY</sequence>
<dbReference type="InterPro" id="IPR019676">
    <property type="entry name" value="DUF2529"/>
</dbReference>
<dbReference type="EMBL" id="JBHTCO010000003">
    <property type="protein sequence ID" value="MFC7391882.1"/>
    <property type="molecule type" value="Genomic_DNA"/>
</dbReference>
<protein>
    <submittedName>
        <fullName evidence="2">DUF2529 family protein</fullName>
    </submittedName>
</protein>
<evidence type="ECO:0000313" key="3">
    <source>
        <dbReference type="Proteomes" id="UP001596505"/>
    </source>
</evidence>
<dbReference type="Gene3D" id="3.40.50.10490">
    <property type="entry name" value="Glucose-6-phosphate isomerase like protein, domain 1"/>
    <property type="match status" value="1"/>
</dbReference>
<dbReference type="Proteomes" id="UP001596505">
    <property type="component" value="Unassembled WGS sequence"/>
</dbReference>
<organism evidence="2 3">
    <name type="scientific">Scopulibacillus cellulosilyticus</name>
    <dbReference type="NCBI Taxonomy" id="2665665"/>
    <lineage>
        <taxon>Bacteria</taxon>
        <taxon>Bacillati</taxon>
        <taxon>Bacillota</taxon>
        <taxon>Bacilli</taxon>
        <taxon>Bacillales</taxon>
        <taxon>Sporolactobacillaceae</taxon>
        <taxon>Scopulibacillus</taxon>
    </lineage>
</organism>
<evidence type="ECO:0000313" key="2">
    <source>
        <dbReference type="EMBL" id="MFC7391882.1"/>
    </source>
</evidence>
<name>A0ABW2PTE3_9BACL</name>
<evidence type="ECO:0000259" key="1">
    <source>
        <dbReference type="Pfam" id="PF10740"/>
    </source>
</evidence>
<comment type="caution">
    <text evidence="2">The sequence shown here is derived from an EMBL/GenBank/DDBJ whole genome shotgun (WGS) entry which is preliminary data.</text>
</comment>
<feature type="domain" description="DUF2529" evidence="1">
    <location>
        <begin position="1"/>
        <end position="170"/>
    </location>
</feature>
<keyword evidence="3" id="KW-1185">Reference proteome</keyword>
<accession>A0ABW2PTE3</accession>
<proteinExistence type="predicted"/>
<dbReference type="SUPFAM" id="SSF53697">
    <property type="entry name" value="SIS domain"/>
    <property type="match status" value="1"/>
</dbReference>
<dbReference type="RefSeq" id="WP_380963329.1">
    <property type="nucleotide sequence ID" value="NZ_JBHTCO010000003.1"/>
</dbReference>
<dbReference type="Pfam" id="PF10740">
    <property type="entry name" value="DUF2529"/>
    <property type="match status" value="1"/>
</dbReference>